<sequence length="108" mass="12243">MLRTRGETGGVGAAPSTGLILDMHRKRRVIQSARNTKLEGTESKKLIQKISVPEQELKLVGCERRLKKTDQAFLVWEQRSLQSIGTSRVLLVFTTARCALHDRRDKRS</sequence>
<dbReference type="Proteomes" id="UP001632037">
    <property type="component" value="Unassembled WGS sequence"/>
</dbReference>
<accession>A0ABD3G165</accession>
<gene>
    <name evidence="1" type="ORF">V7S43_002006</name>
</gene>
<evidence type="ECO:0000313" key="1">
    <source>
        <dbReference type="EMBL" id="KAL3672713.1"/>
    </source>
</evidence>
<dbReference type="EMBL" id="JBIMZQ010000003">
    <property type="protein sequence ID" value="KAL3672713.1"/>
    <property type="molecule type" value="Genomic_DNA"/>
</dbReference>
<organism evidence="1 2">
    <name type="scientific">Phytophthora oleae</name>
    <dbReference type="NCBI Taxonomy" id="2107226"/>
    <lineage>
        <taxon>Eukaryota</taxon>
        <taxon>Sar</taxon>
        <taxon>Stramenopiles</taxon>
        <taxon>Oomycota</taxon>
        <taxon>Peronosporomycetes</taxon>
        <taxon>Peronosporales</taxon>
        <taxon>Peronosporaceae</taxon>
        <taxon>Phytophthora</taxon>
    </lineage>
</organism>
<comment type="caution">
    <text evidence="1">The sequence shown here is derived from an EMBL/GenBank/DDBJ whole genome shotgun (WGS) entry which is preliminary data.</text>
</comment>
<reference evidence="1 2" key="1">
    <citation type="submission" date="2024-09" db="EMBL/GenBank/DDBJ databases">
        <title>Genome sequencing and assembly of Phytophthora oleae, isolate VK10A, causative agent of rot of olive drupes.</title>
        <authorList>
            <person name="Conti Taguali S."/>
            <person name="Riolo M."/>
            <person name="La Spada F."/>
            <person name="Cacciola S.O."/>
            <person name="Dionisio G."/>
        </authorList>
    </citation>
    <scope>NUCLEOTIDE SEQUENCE [LARGE SCALE GENOMIC DNA]</scope>
    <source>
        <strain evidence="1 2">VK10A</strain>
    </source>
</reference>
<dbReference type="AlphaFoldDB" id="A0ABD3G165"/>
<protein>
    <submittedName>
        <fullName evidence="1">Uncharacterized protein</fullName>
    </submittedName>
</protein>
<name>A0ABD3G165_9STRA</name>
<proteinExistence type="predicted"/>
<evidence type="ECO:0000313" key="2">
    <source>
        <dbReference type="Proteomes" id="UP001632037"/>
    </source>
</evidence>
<keyword evidence="2" id="KW-1185">Reference proteome</keyword>